<dbReference type="GO" id="GO:0005524">
    <property type="term" value="F:ATP binding"/>
    <property type="evidence" value="ECO:0007669"/>
    <property type="project" value="UniProtKB-UniRule"/>
</dbReference>
<dbReference type="InterPro" id="IPR011761">
    <property type="entry name" value="ATP-grasp"/>
</dbReference>
<dbReference type="PROSITE" id="PS50975">
    <property type="entry name" value="ATP_GRASP"/>
    <property type="match status" value="1"/>
</dbReference>
<dbReference type="OrthoDB" id="4289223at2"/>
<protein>
    <submittedName>
        <fullName evidence="3">Alpha-L-glutamate ligase</fullName>
    </submittedName>
</protein>
<evidence type="ECO:0000259" key="2">
    <source>
        <dbReference type="PROSITE" id="PS50975"/>
    </source>
</evidence>
<dbReference type="Proteomes" id="UP000266677">
    <property type="component" value="Unassembled WGS sequence"/>
</dbReference>
<dbReference type="Gene3D" id="3.30.470.20">
    <property type="entry name" value="ATP-grasp fold, B domain"/>
    <property type="match status" value="1"/>
</dbReference>
<evidence type="ECO:0000256" key="1">
    <source>
        <dbReference type="PROSITE-ProRule" id="PRU00409"/>
    </source>
</evidence>
<accession>A0A3A4JW79</accession>
<dbReference type="GO" id="GO:0016879">
    <property type="term" value="F:ligase activity, forming carbon-nitrogen bonds"/>
    <property type="evidence" value="ECO:0007669"/>
    <property type="project" value="TreeGrafter"/>
</dbReference>
<keyword evidence="1" id="KW-0547">Nucleotide-binding</keyword>
<dbReference type="Pfam" id="PF08443">
    <property type="entry name" value="RimK"/>
    <property type="match status" value="1"/>
</dbReference>
<keyword evidence="1" id="KW-0067">ATP-binding</keyword>
<dbReference type="PANTHER" id="PTHR21621">
    <property type="entry name" value="RIBOSOMAL PROTEIN S6 MODIFICATION PROTEIN"/>
    <property type="match status" value="1"/>
</dbReference>
<evidence type="ECO:0000313" key="4">
    <source>
        <dbReference type="Proteomes" id="UP000266677"/>
    </source>
</evidence>
<reference evidence="3 4" key="1">
    <citation type="submission" date="2018-09" db="EMBL/GenBank/DDBJ databases">
        <title>YIM PH21274 draft genome.</title>
        <authorList>
            <person name="Miao C."/>
        </authorList>
    </citation>
    <scope>NUCLEOTIDE SEQUENCE [LARGE SCALE GENOMIC DNA]</scope>
    <source>
        <strain evidence="3 4">YIM PH 21724</strain>
    </source>
</reference>
<sequence>MEVDELVVVADHSSTEGSRNVLAGAAASLTGKSPRLIDARYFMPGGGGRVYQVDGAARLEVPAENLVCAPSAVVLYEIAPEMRIGLVPFQEQLRRFGVRSLGTDARAWHIATDKHLTVERFAAAGIGQMESVSSRDVGADGMDAAFERLGGDVWARPTTGTCGDDVFHVTSRRQFKKVAKYYSGCAQDWLISRDARNFDAEGRRHQYRVVVLHGRVLRVNEHVQDNPDLPCNVARGAVSTPIPLEEVDSAVTELAVRATEALGLPFAGVDLAPESGGVVFEVNVHPRISPKATMDVAIPYLAAHLARPGAPAELAPEFVC</sequence>
<dbReference type="RefSeq" id="WP_120044979.1">
    <property type="nucleotide sequence ID" value="NZ_QZFU01000055.1"/>
</dbReference>
<name>A0A3A4JW79_9NOCA</name>
<keyword evidence="3" id="KW-0436">Ligase</keyword>
<dbReference type="GO" id="GO:0046872">
    <property type="term" value="F:metal ion binding"/>
    <property type="evidence" value="ECO:0007669"/>
    <property type="project" value="InterPro"/>
</dbReference>
<gene>
    <name evidence="3" type="ORF">D5S18_32530</name>
</gene>
<proteinExistence type="predicted"/>
<evidence type="ECO:0000313" key="3">
    <source>
        <dbReference type="EMBL" id="RJO68172.1"/>
    </source>
</evidence>
<organism evidence="3 4">
    <name type="scientific">Nocardia panacis</name>
    <dbReference type="NCBI Taxonomy" id="2340916"/>
    <lineage>
        <taxon>Bacteria</taxon>
        <taxon>Bacillati</taxon>
        <taxon>Actinomycetota</taxon>
        <taxon>Actinomycetes</taxon>
        <taxon>Mycobacteriales</taxon>
        <taxon>Nocardiaceae</taxon>
        <taxon>Nocardia</taxon>
    </lineage>
</organism>
<dbReference type="EMBL" id="QZFU01000055">
    <property type="protein sequence ID" value="RJO68172.1"/>
    <property type="molecule type" value="Genomic_DNA"/>
</dbReference>
<dbReference type="GO" id="GO:0005737">
    <property type="term" value="C:cytoplasm"/>
    <property type="evidence" value="ECO:0007669"/>
    <property type="project" value="TreeGrafter"/>
</dbReference>
<keyword evidence="4" id="KW-1185">Reference proteome</keyword>
<dbReference type="InterPro" id="IPR013651">
    <property type="entry name" value="ATP-grasp_RimK-type"/>
</dbReference>
<comment type="caution">
    <text evidence="3">The sequence shown here is derived from an EMBL/GenBank/DDBJ whole genome shotgun (WGS) entry which is preliminary data.</text>
</comment>
<dbReference type="SUPFAM" id="SSF56059">
    <property type="entry name" value="Glutathione synthetase ATP-binding domain-like"/>
    <property type="match status" value="1"/>
</dbReference>
<feature type="domain" description="ATP-grasp" evidence="2">
    <location>
        <begin position="118"/>
        <end position="316"/>
    </location>
</feature>
<dbReference type="PANTHER" id="PTHR21621:SF0">
    <property type="entry name" value="BETA-CITRYLGLUTAMATE SYNTHASE B-RELATED"/>
    <property type="match status" value="1"/>
</dbReference>
<dbReference type="AlphaFoldDB" id="A0A3A4JW79"/>